<gene>
    <name evidence="2" type="ORF">A1356_19240</name>
</gene>
<keyword evidence="1" id="KW-0472">Membrane</keyword>
<sequence>MALNKLHLSVMLVEVRWSLPVKVEVLLILMKQMLDIHKKIFFSLLVTVQHLLPFLPKITNLLIVYFLKHYTKHLKNLMVTT</sequence>
<name>A0AA91D9U7_9GAMM</name>
<keyword evidence="3" id="KW-1185">Reference proteome</keyword>
<protein>
    <submittedName>
        <fullName evidence="2">Uncharacterized protein</fullName>
    </submittedName>
</protein>
<feature type="transmembrane region" description="Helical" evidence="1">
    <location>
        <begin position="41"/>
        <end position="67"/>
    </location>
</feature>
<accession>A0AA91D9U7</accession>
<dbReference type="Proteomes" id="UP000077734">
    <property type="component" value="Unassembled WGS sequence"/>
</dbReference>
<comment type="caution">
    <text evidence="2">The sequence shown here is derived from an EMBL/GenBank/DDBJ whole genome shotgun (WGS) entry which is preliminary data.</text>
</comment>
<keyword evidence="1" id="KW-1133">Transmembrane helix</keyword>
<dbReference type="AlphaFoldDB" id="A0AA91D9U7"/>
<evidence type="ECO:0000313" key="3">
    <source>
        <dbReference type="Proteomes" id="UP000077734"/>
    </source>
</evidence>
<keyword evidence="1" id="KW-0812">Transmembrane</keyword>
<organism evidence="2 3">
    <name type="scientific">Methylomonas koyamae</name>
    <dbReference type="NCBI Taxonomy" id="702114"/>
    <lineage>
        <taxon>Bacteria</taxon>
        <taxon>Pseudomonadati</taxon>
        <taxon>Pseudomonadota</taxon>
        <taxon>Gammaproteobacteria</taxon>
        <taxon>Methylococcales</taxon>
        <taxon>Methylococcaceae</taxon>
        <taxon>Methylomonas</taxon>
    </lineage>
</organism>
<evidence type="ECO:0000256" key="1">
    <source>
        <dbReference type="SAM" id="Phobius"/>
    </source>
</evidence>
<proteinExistence type="predicted"/>
<dbReference type="EMBL" id="LUUL01000123">
    <property type="protein sequence ID" value="OAI22352.1"/>
    <property type="molecule type" value="Genomic_DNA"/>
</dbReference>
<reference evidence="2 3" key="1">
    <citation type="submission" date="2016-03" db="EMBL/GenBank/DDBJ databases">
        <authorList>
            <person name="Heylen K."/>
            <person name="De Vos P."/>
            <person name="Vekeman B."/>
        </authorList>
    </citation>
    <scope>NUCLEOTIDE SEQUENCE [LARGE SCALE GENOMIC DNA]</scope>
    <source>
        <strain evidence="2 3">R-49807</strain>
    </source>
</reference>
<evidence type="ECO:0000313" key="2">
    <source>
        <dbReference type="EMBL" id="OAI22352.1"/>
    </source>
</evidence>